<evidence type="ECO:0000313" key="2">
    <source>
        <dbReference type="EMBL" id="KAG7291978.1"/>
    </source>
</evidence>
<organism evidence="2 3">
    <name type="scientific">Staphylotrichum longicolle</name>
    <dbReference type="NCBI Taxonomy" id="669026"/>
    <lineage>
        <taxon>Eukaryota</taxon>
        <taxon>Fungi</taxon>
        <taxon>Dikarya</taxon>
        <taxon>Ascomycota</taxon>
        <taxon>Pezizomycotina</taxon>
        <taxon>Sordariomycetes</taxon>
        <taxon>Sordariomycetidae</taxon>
        <taxon>Sordariales</taxon>
        <taxon>Chaetomiaceae</taxon>
        <taxon>Staphylotrichum</taxon>
    </lineage>
</organism>
<evidence type="ECO:0000313" key="3">
    <source>
        <dbReference type="Proteomes" id="UP001197093"/>
    </source>
</evidence>
<keyword evidence="3" id="KW-1185">Reference proteome</keyword>
<protein>
    <submittedName>
        <fullName evidence="2">Uncharacterized protein</fullName>
    </submittedName>
</protein>
<evidence type="ECO:0000256" key="1">
    <source>
        <dbReference type="SAM" id="MobiDB-lite"/>
    </source>
</evidence>
<feature type="region of interest" description="Disordered" evidence="1">
    <location>
        <begin position="183"/>
        <end position="213"/>
    </location>
</feature>
<dbReference type="EMBL" id="JAHCVI010000001">
    <property type="protein sequence ID" value="KAG7291978.1"/>
    <property type="molecule type" value="Genomic_DNA"/>
</dbReference>
<proteinExistence type="predicted"/>
<comment type="caution">
    <text evidence="2">The sequence shown here is derived from an EMBL/GenBank/DDBJ whole genome shotgun (WGS) entry which is preliminary data.</text>
</comment>
<sequence>MEAQNQALRRELWAVLLYRYKRHVQSFLGRLNPFQTSPYAKLQKKRSSLEAGLLFTDGCHGDTWMNEKRNSTHSRHSRHSRHSVCSAAITYPSSAAVRPASPDSPPALLSTAGNRRPGTPLDPLRSVQVPRPTVPRPSSQDSFGSISIASSGLFSPFFAPAPHRSSQESLGSSSIASSGVFSHTMLSGPMSPSTVPSPGTSPPGTAKSPLSELATKYKPLTPTRAAVFMLPSNAPEMKESCGVEAKRSEGREG</sequence>
<dbReference type="Proteomes" id="UP001197093">
    <property type="component" value="Unassembled WGS sequence"/>
</dbReference>
<reference evidence="2" key="1">
    <citation type="submission" date="2023-02" db="EMBL/GenBank/DDBJ databases">
        <authorList>
            <person name="Palmer J.M."/>
        </authorList>
    </citation>
    <scope>NUCLEOTIDE SEQUENCE</scope>
    <source>
        <strain evidence="2">FW57</strain>
    </source>
</reference>
<accession>A0AAD4I4A3</accession>
<feature type="region of interest" description="Disordered" evidence="1">
    <location>
        <begin position="95"/>
        <end position="142"/>
    </location>
</feature>
<gene>
    <name evidence="2" type="ORF">NEMBOFW57_002007</name>
</gene>
<name>A0AAD4I4A3_9PEZI</name>
<feature type="compositionally biased region" description="Low complexity" evidence="1">
    <location>
        <begin position="183"/>
        <end position="209"/>
    </location>
</feature>
<dbReference type="AlphaFoldDB" id="A0AAD4I4A3"/>